<dbReference type="SMART" id="SM00256">
    <property type="entry name" value="FBOX"/>
    <property type="match status" value="1"/>
</dbReference>
<feature type="domain" description="F-box" evidence="1">
    <location>
        <begin position="51"/>
        <end position="91"/>
    </location>
</feature>
<keyword evidence="3" id="KW-1185">Reference proteome</keyword>
<evidence type="ECO:0000313" key="2">
    <source>
        <dbReference type="EMBL" id="CAH9126784.1"/>
    </source>
</evidence>
<dbReference type="InterPro" id="IPR001810">
    <property type="entry name" value="F-box_dom"/>
</dbReference>
<dbReference type="AlphaFoldDB" id="A0AAV0EUA9"/>
<dbReference type="Pfam" id="PF08268">
    <property type="entry name" value="FBA_3"/>
    <property type="match status" value="1"/>
</dbReference>
<dbReference type="InterPro" id="IPR013187">
    <property type="entry name" value="F-box-assoc_dom_typ3"/>
</dbReference>
<dbReference type="Pfam" id="PF00646">
    <property type="entry name" value="F-box"/>
    <property type="match status" value="1"/>
</dbReference>
<dbReference type="PANTHER" id="PTHR31672">
    <property type="entry name" value="BNACNNG10540D PROTEIN"/>
    <property type="match status" value="1"/>
</dbReference>
<name>A0AAV0EUA9_9ASTE</name>
<dbReference type="PANTHER" id="PTHR31672:SF10">
    <property type="entry name" value="F-BOX DOMAIN-CONTAINING PROTEIN"/>
    <property type="match status" value="1"/>
</dbReference>
<dbReference type="Gene3D" id="1.20.1280.50">
    <property type="match status" value="1"/>
</dbReference>
<organism evidence="2 3">
    <name type="scientific">Cuscuta epithymum</name>
    <dbReference type="NCBI Taxonomy" id="186058"/>
    <lineage>
        <taxon>Eukaryota</taxon>
        <taxon>Viridiplantae</taxon>
        <taxon>Streptophyta</taxon>
        <taxon>Embryophyta</taxon>
        <taxon>Tracheophyta</taxon>
        <taxon>Spermatophyta</taxon>
        <taxon>Magnoliopsida</taxon>
        <taxon>eudicotyledons</taxon>
        <taxon>Gunneridae</taxon>
        <taxon>Pentapetalae</taxon>
        <taxon>asterids</taxon>
        <taxon>lamiids</taxon>
        <taxon>Solanales</taxon>
        <taxon>Convolvulaceae</taxon>
        <taxon>Cuscuteae</taxon>
        <taxon>Cuscuta</taxon>
        <taxon>Cuscuta subgen. Cuscuta</taxon>
    </lineage>
</organism>
<dbReference type="Proteomes" id="UP001152523">
    <property type="component" value="Unassembled WGS sequence"/>
</dbReference>
<dbReference type="EMBL" id="CAMAPF010000945">
    <property type="protein sequence ID" value="CAH9126784.1"/>
    <property type="molecule type" value="Genomic_DNA"/>
</dbReference>
<dbReference type="NCBIfam" id="TIGR01640">
    <property type="entry name" value="F_box_assoc_1"/>
    <property type="match status" value="1"/>
</dbReference>
<protein>
    <recommendedName>
        <fullName evidence="1">F-box domain-containing protein</fullName>
    </recommendedName>
</protein>
<proteinExistence type="predicted"/>
<dbReference type="InterPro" id="IPR036047">
    <property type="entry name" value="F-box-like_dom_sf"/>
</dbReference>
<sequence length="433" mass="49619">MQNYGVSDETNKFYQFVNRSEELKAFRNITGFMGLQFSIVRSSTMAGDRHFPEEILIEILTRLPVKSVVRFTAVSKSWFFFITRFSFASAHLRHSREGNSANSLLLLRRFETESKKEKYEILNSHSLSLTCSAELSPQVACRVGYSRVVGCYNGVVCLYDDLYSDSHSVTLWNPSIRKHLILPPPTIKLGRPFKTVLGFGVNPKCVDDLKVLRIAYERNGEYMDLCALPPEAEIYSLRTGEWRRISAVGVNFYMTDFIWSQTFVCGAIHWIGCKSLENERFPCSVAVFSMADELFGEIMLPDELSQEPAANLYILALDESISVVKYKREVHRSSCELWVMKEYGVVESWIRLHYIELVEGMERMVGFRKNGDIFFSTNKSELVSYCPNTRVVNKLGFFGTCRSLYVANYVESLLLLQDHSCVTEDLAKQIKSM</sequence>
<reference evidence="2" key="1">
    <citation type="submission" date="2022-07" db="EMBL/GenBank/DDBJ databases">
        <authorList>
            <person name="Macas J."/>
            <person name="Novak P."/>
            <person name="Neumann P."/>
        </authorList>
    </citation>
    <scope>NUCLEOTIDE SEQUENCE</scope>
</reference>
<dbReference type="InterPro" id="IPR050796">
    <property type="entry name" value="SCF_F-box_component"/>
</dbReference>
<evidence type="ECO:0000313" key="3">
    <source>
        <dbReference type="Proteomes" id="UP001152523"/>
    </source>
</evidence>
<dbReference type="InterPro" id="IPR017451">
    <property type="entry name" value="F-box-assoc_interact_dom"/>
</dbReference>
<comment type="caution">
    <text evidence="2">The sequence shown here is derived from an EMBL/GenBank/DDBJ whole genome shotgun (WGS) entry which is preliminary data.</text>
</comment>
<accession>A0AAV0EUA9</accession>
<dbReference type="SUPFAM" id="SSF81383">
    <property type="entry name" value="F-box domain"/>
    <property type="match status" value="1"/>
</dbReference>
<gene>
    <name evidence="2" type="ORF">CEPIT_LOCUS27806</name>
</gene>
<evidence type="ECO:0000259" key="1">
    <source>
        <dbReference type="SMART" id="SM00256"/>
    </source>
</evidence>